<dbReference type="Proteomes" id="UP001589865">
    <property type="component" value="Unassembled WGS sequence"/>
</dbReference>
<gene>
    <name evidence="5" type="ORF">ACFFGY_00240</name>
</gene>
<evidence type="ECO:0000256" key="2">
    <source>
        <dbReference type="ARBA" id="ARBA00023125"/>
    </source>
</evidence>
<dbReference type="InterPro" id="IPR011711">
    <property type="entry name" value="GntR_C"/>
</dbReference>
<dbReference type="Pfam" id="PF00392">
    <property type="entry name" value="GntR"/>
    <property type="match status" value="1"/>
</dbReference>
<dbReference type="SMART" id="SM00895">
    <property type="entry name" value="FCD"/>
    <property type="match status" value="1"/>
</dbReference>
<dbReference type="Gene3D" id="1.10.10.10">
    <property type="entry name" value="Winged helix-like DNA-binding domain superfamily/Winged helix DNA-binding domain"/>
    <property type="match status" value="1"/>
</dbReference>
<dbReference type="SUPFAM" id="SSF46785">
    <property type="entry name" value="Winged helix' DNA-binding domain"/>
    <property type="match status" value="1"/>
</dbReference>
<feature type="domain" description="HTH gntR-type" evidence="4">
    <location>
        <begin position="12"/>
        <end position="80"/>
    </location>
</feature>
<dbReference type="EMBL" id="JBHLUN010000001">
    <property type="protein sequence ID" value="MFC0406654.1"/>
    <property type="molecule type" value="Genomic_DNA"/>
</dbReference>
<dbReference type="PRINTS" id="PR00035">
    <property type="entry name" value="HTHGNTR"/>
</dbReference>
<dbReference type="RefSeq" id="WP_377042329.1">
    <property type="nucleotide sequence ID" value="NZ_JBHLUN010000001.1"/>
</dbReference>
<dbReference type="Gene3D" id="1.20.120.530">
    <property type="entry name" value="GntR ligand-binding domain-like"/>
    <property type="match status" value="1"/>
</dbReference>
<dbReference type="CDD" id="cd07377">
    <property type="entry name" value="WHTH_GntR"/>
    <property type="match status" value="1"/>
</dbReference>
<keyword evidence="3" id="KW-0804">Transcription</keyword>
<name>A0ABV6JLR6_9PROT</name>
<keyword evidence="6" id="KW-1185">Reference proteome</keyword>
<sequence>MSSRPKPLDRPRLLHITVQESLKAFITDNRLAAGDPLPPEGALARALQVSRSSVREAVRALESLGIIESRRGVGVFVSAFSFAPLLDNLAFGLRDSLCELKELLEIRRALEVATIGDAMRAMSVDDKAELRRIVDAMHDRAEHAEDFAAEDQEFHRVLFRSGGNVTLGRLLDVFWVAFARASADLKLHNTAPLATWQDHKAIAEAVTAGEVETARIRLHEHYESILTLIAERMARRTS</sequence>
<accession>A0ABV6JLR6</accession>
<dbReference type="PANTHER" id="PTHR43537:SF44">
    <property type="entry name" value="GNTR FAMILY REGULATORY PROTEIN"/>
    <property type="match status" value="1"/>
</dbReference>
<keyword evidence="1" id="KW-0805">Transcription regulation</keyword>
<dbReference type="InterPro" id="IPR036388">
    <property type="entry name" value="WH-like_DNA-bd_sf"/>
</dbReference>
<dbReference type="Pfam" id="PF07729">
    <property type="entry name" value="FCD"/>
    <property type="match status" value="1"/>
</dbReference>
<dbReference type="PANTHER" id="PTHR43537">
    <property type="entry name" value="TRANSCRIPTIONAL REGULATOR, GNTR FAMILY"/>
    <property type="match status" value="1"/>
</dbReference>
<dbReference type="InterPro" id="IPR036390">
    <property type="entry name" value="WH_DNA-bd_sf"/>
</dbReference>
<evidence type="ECO:0000256" key="1">
    <source>
        <dbReference type="ARBA" id="ARBA00023015"/>
    </source>
</evidence>
<protein>
    <submittedName>
        <fullName evidence="5">FadR/GntR family transcriptional regulator</fullName>
    </submittedName>
</protein>
<reference evidence="5 6" key="1">
    <citation type="submission" date="2024-09" db="EMBL/GenBank/DDBJ databases">
        <authorList>
            <person name="Sun Q."/>
            <person name="Mori K."/>
        </authorList>
    </citation>
    <scope>NUCLEOTIDE SEQUENCE [LARGE SCALE GENOMIC DNA]</scope>
    <source>
        <strain evidence="5 6">TBRC 5777</strain>
    </source>
</reference>
<dbReference type="InterPro" id="IPR008920">
    <property type="entry name" value="TF_FadR/GntR_C"/>
</dbReference>
<organism evidence="5 6">
    <name type="scientific">Roseomonas elaeocarpi</name>
    <dbReference type="NCBI Taxonomy" id="907779"/>
    <lineage>
        <taxon>Bacteria</taxon>
        <taxon>Pseudomonadati</taxon>
        <taxon>Pseudomonadota</taxon>
        <taxon>Alphaproteobacteria</taxon>
        <taxon>Acetobacterales</taxon>
        <taxon>Roseomonadaceae</taxon>
        <taxon>Roseomonas</taxon>
    </lineage>
</organism>
<dbReference type="SUPFAM" id="SSF48008">
    <property type="entry name" value="GntR ligand-binding domain-like"/>
    <property type="match status" value="1"/>
</dbReference>
<evidence type="ECO:0000313" key="6">
    <source>
        <dbReference type="Proteomes" id="UP001589865"/>
    </source>
</evidence>
<proteinExistence type="predicted"/>
<evidence type="ECO:0000256" key="3">
    <source>
        <dbReference type="ARBA" id="ARBA00023163"/>
    </source>
</evidence>
<dbReference type="InterPro" id="IPR000524">
    <property type="entry name" value="Tscrpt_reg_HTH_GntR"/>
</dbReference>
<evidence type="ECO:0000259" key="4">
    <source>
        <dbReference type="PROSITE" id="PS50949"/>
    </source>
</evidence>
<dbReference type="SMART" id="SM00345">
    <property type="entry name" value="HTH_GNTR"/>
    <property type="match status" value="1"/>
</dbReference>
<keyword evidence="2" id="KW-0238">DNA-binding</keyword>
<comment type="caution">
    <text evidence="5">The sequence shown here is derived from an EMBL/GenBank/DDBJ whole genome shotgun (WGS) entry which is preliminary data.</text>
</comment>
<dbReference type="PROSITE" id="PS50949">
    <property type="entry name" value="HTH_GNTR"/>
    <property type="match status" value="1"/>
</dbReference>
<evidence type="ECO:0000313" key="5">
    <source>
        <dbReference type="EMBL" id="MFC0406654.1"/>
    </source>
</evidence>